<evidence type="ECO:0000313" key="1">
    <source>
        <dbReference type="EMBL" id="QNO14157.1"/>
    </source>
</evidence>
<reference evidence="1 2" key="1">
    <citation type="submission" date="2020-07" db="EMBL/GenBank/DDBJ databases">
        <title>Alkalicella. sp. LB2 genome.</title>
        <authorList>
            <person name="Postec A."/>
            <person name="Quemeneur M."/>
        </authorList>
    </citation>
    <scope>NUCLEOTIDE SEQUENCE [LARGE SCALE GENOMIC DNA]</scope>
    <source>
        <strain evidence="1 2">LB2</strain>
    </source>
</reference>
<sequence>MSKIDVFHQCGHNDVWNFDIFTQDKIGDGLIFGPKMASSNKITQRDDKLKQRSLFDPQFYYPRSKLQKFAMFDFFPDVISDGYSTINFEESCFESAVKCVDFQLSQDYKFIIIPTVVYDETPQNYLEILKNLYIDPYLQACGSAGSSNKKVLLSIVIKDSQLTDENFTNELLNFITGYTEIDGVYLVPFQKSISKRVKDIDYILNMLYFINALKENELYVHLAYVDIEGLLYSVTGIDSVSIGVFENTRKFNLENFKERKNDSHQKGPKRRIYSSKLLQWIDFDYLGAMKDIDFFPELFDNNKYVNFSTPDQYNWHLKFPELYKHYMTSIYSQYKLLPDDFNERCNELRKVIKEGIELYNKIENEGVLFNNDSNGDHLYKWYTAITKFSKYVKGE</sequence>
<dbReference type="RefSeq" id="WP_213167811.1">
    <property type="nucleotide sequence ID" value="NZ_CP058559.1"/>
</dbReference>
<gene>
    <name evidence="1" type="ORF">HYG86_04915</name>
</gene>
<keyword evidence="2" id="KW-1185">Reference proteome</keyword>
<name>A0A7G9W645_ALKCA</name>
<proteinExistence type="predicted"/>
<protein>
    <submittedName>
        <fullName evidence="1">Uncharacterized protein</fullName>
    </submittedName>
</protein>
<dbReference type="Proteomes" id="UP000516160">
    <property type="component" value="Chromosome"/>
</dbReference>
<dbReference type="AlphaFoldDB" id="A0A7G9W645"/>
<organism evidence="1 2">
    <name type="scientific">Alkalicella caledoniensis</name>
    <dbReference type="NCBI Taxonomy" id="2731377"/>
    <lineage>
        <taxon>Bacteria</taxon>
        <taxon>Bacillati</taxon>
        <taxon>Bacillota</taxon>
        <taxon>Clostridia</taxon>
        <taxon>Eubacteriales</taxon>
        <taxon>Proteinivoracaceae</taxon>
        <taxon>Alkalicella</taxon>
    </lineage>
</organism>
<evidence type="ECO:0000313" key="2">
    <source>
        <dbReference type="Proteomes" id="UP000516160"/>
    </source>
</evidence>
<accession>A0A7G9W645</accession>
<dbReference type="KEGG" id="acae:HYG86_04915"/>
<dbReference type="EMBL" id="CP058559">
    <property type="protein sequence ID" value="QNO14157.1"/>
    <property type="molecule type" value="Genomic_DNA"/>
</dbReference>